<dbReference type="Gene3D" id="3.40.50.150">
    <property type="entry name" value="Vaccinia Virus protein VP39"/>
    <property type="match status" value="1"/>
</dbReference>
<evidence type="ECO:0000256" key="11">
    <source>
        <dbReference type="SAM" id="SignalP"/>
    </source>
</evidence>
<dbReference type="EC" id="2.1.1.233" evidence="3"/>
<evidence type="ECO:0000256" key="4">
    <source>
        <dbReference type="ARBA" id="ARBA00017497"/>
    </source>
</evidence>
<evidence type="ECO:0000256" key="10">
    <source>
        <dbReference type="SAM" id="MobiDB-lite"/>
    </source>
</evidence>
<dbReference type="STRING" id="205917.A0A4Y9Y6P2"/>
<feature type="region of interest" description="Disordered" evidence="10">
    <location>
        <begin position="155"/>
        <end position="191"/>
    </location>
</feature>
<dbReference type="GO" id="GO:0018423">
    <property type="term" value="F:protein C-terminal leucine carboxyl O-methyltransferase activity"/>
    <property type="evidence" value="ECO:0007669"/>
    <property type="project" value="UniProtKB-EC"/>
</dbReference>
<evidence type="ECO:0000256" key="5">
    <source>
        <dbReference type="ARBA" id="ARBA00022603"/>
    </source>
</evidence>
<protein>
    <recommendedName>
        <fullName evidence="4">Leucine carboxyl methyltransferase 1</fullName>
        <ecNumber evidence="3">2.1.1.233</ecNumber>
    </recommendedName>
    <alternativeName>
        <fullName evidence="8">Protein phosphatase methyltransferase 1</fullName>
    </alternativeName>
    <alternativeName>
        <fullName evidence="9">[Phosphatase 2A protein]-leucine-carboxy methyltransferase 1</fullName>
    </alternativeName>
</protein>
<evidence type="ECO:0000256" key="8">
    <source>
        <dbReference type="ARBA" id="ARBA00029681"/>
    </source>
</evidence>
<proteinExistence type="inferred from homology"/>
<keyword evidence="5" id="KW-0489">Methyltransferase</keyword>
<comment type="catalytic activity">
    <reaction evidence="1">
        <text>[phosphatase 2A protein]-C-terminal L-leucine + S-adenosyl-L-methionine = [phosphatase 2A protein]-C-terminal L-leucine methyl ester + S-adenosyl-L-homocysteine</text>
        <dbReference type="Rhea" id="RHEA:48544"/>
        <dbReference type="Rhea" id="RHEA-COMP:12134"/>
        <dbReference type="Rhea" id="RHEA-COMP:12135"/>
        <dbReference type="ChEBI" id="CHEBI:57856"/>
        <dbReference type="ChEBI" id="CHEBI:59789"/>
        <dbReference type="ChEBI" id="CHEBI:90516"/>
        <dbReference type="ChEBI" id="CHEBI:90517"/>
        <dbReference type="EC" id="2.1.1.233"/>
    </reaction>
</comment>
<dbReference type="PANTHER" id="PTHR13600">
    <property type="entry name" value="LEUCINE CARBOXYL METHYLTRANSFERASE"/>
    <property type="match status" value="1"/>
</dbReference>
<reference evidence="12 13" key="1">
    <citation type="submission" date="2019-02" db="EMBL/GenBank/DDBJ databases">
        <title>Genome sequencing of the rare red list fungi Dentipellis fragilis.</title>
        <authorList>
            <person name="Buettner E."/>
            <person name="Kellner H."/>
        </authorList>
    </citation>
    <scope>NUCLEOTIDE SEQUENCE [LARGE SCALE GENOMIC DNA]</scope>
    <source>
        <strain evidence="12 13">DSM 105465</strain>
    </source>
</reference>
<name>A0A4Y9Y6P2_9AGAM</name>
<dbReference type="SUPFAM" id="SSF53335">
    <property type="entry name" value="S-adenosyl-L-methionine-dependent methyltransferases"/>
    <property type="match status" value="1"/>
</dbReference>
<dbReference type="InterPro" id="IPR029063">
    <property type="entry name" value="SAM-dependent_MTases_sf"/>
</dbReference>
<evidence type="ECO:0000313" key="12">
    <source>
        <dbReference type="EMBL" id="TFY57730.1"/>
    </source>
</evidence>
<dbReference type="Proteomes" id="UP000298327">
    <property type="component" value="Unassembled WGS sequence"/>
</dbReference>
<accession>A0A4Y9Y6P2</accession>
<organism evidence="12 13">
    <name type="scientific">Dentipellis fragilis</name>
    <dbReference type="NCBI Taxonomy" id="205917"/>
    <lineage>
        <taxon>Eukaryota</taxon>
        <taxon>Fungi</taxon>
        <taxon>Dikarya</taxon>
        <taxon>Basidiomycota</taxon>
        <taxon>Agaricomycotina</taxon>
        <taxon>Agaricomycetes</taxon>
        <taxon>Russulales</taxon>
        <taxon>Hericiaceae</taxon>
        <taxon>Dentipellis</taxon>
    </lineage>
</organism>
<feature type="signal peptide" evidence="11">
    <location>
        <begin position="1"/>
        <end position="19"/>
    </location>
</feature>
<keyword evidence="13" id="KW-1185">Reference proteome</keyword>
<sequence>MKTFLTALVLASTLTAIAASPATTITGSGTSATHGTSTIITSSGILTTITVAGSGTSTSTASPVALYTNTCGGSSLCSAAISDDCHNAILSVSPGIAYTDQAQFNAGHCSLTYETDGAGAEPLSGQIIIDTANQILDDCQPCGSYGTNNAGLEHADPQSQTCSHHATAPLRSPRGYHSSSQNQDQDPDTHIRETDNDAALARLSAVQKQYVADPFIAALVPRAHLQKPRPPLINIGTYLRGTAIDELVDQWIRLASAESLGNGNGNGKVQIVSLGAGSDTRFWRLATGPHKDLLVRYVELDFPEITSRKAMAIRKSKVLNPLLGPSESVKIGNGGTSLHSPVYNLIPVDLRKPPSESLAPLLAGSSDPLLLPNVQTLLLFECVLAYMSPEASDAVIQWFAEYALQDGAGSVGSIVYEMFGLGDAFGRVMLSNLKSRNVSLPGVEPYTDKASLPQRFLRLNFTAADALTLHEIRRAYVAPEELERISTLEFLDELEELDLVLDHYAITWGSKAPSGKAQDHWKTWGLTRKAKKPEEE</sequence>
<keyword evidence="7" id="KW-0949">S-adenosyl-L-methionine</keyword>
<gene>
    <name evidence="12" type="ORF">EVG20_g8426</name>
</gene>
<dbReference type="EMBL" id="SEOQ01000729">
    <property type="protein sequence ID" value="TFY57730.1"/>
    <property type="molecule type" value="Genomic_DNA"/>
</dbReference>
<dbReference type="AlphaFoldDB" id="A0A4Y9Y6P2"/>
<comment type="caution">
    <text evidence="12">The sequence shown here is derived from an EMBL/GenBank/DDBJ whole genome shotgun (WGS) entry which is preliminary data.</text>
</comment>
<feature type="chain" id="PRO_5021403811" description="Leucine carboxyl methyltransferase 1" evidence="11">
    <location>
        <begin position="20"/>
        <end position="536"/>
    </location>
</feature>
<dbReference type="OrthoDB" id="203237at2759"/>
<dbReference type="PANTHER" id="PTHR13600:SF21">
    <property type="entry name" value="LEUCINE CARBOXYL METHYLTRANSFERASE 1"/>
    <property type="match status" value="1"/>
</dbReference>
<evidence type="ECO:0000313" key="13">
    <source>
        <dbReference type="Proteomes" id="UP000298327"/>
    </source>
</evidence>
<comment type="similarity">
    <text evidence="2">Belongs to the methyltransferase superfamily. LCMT family.</text>
</comment>
<dbReference type="InterPro" id="IPR016651">
    <property type="entry name" value="LCMT1"/>
</dbReference>
<evidence type="ECO:0000256" key="6">
    <source>
        <dbReference type="ARBA" id="ARBA00022679"/>
    </source>
</evidence>
<dbReference type="Pfam" id="PF04072">
    <property type="entry name" value="LCM"/>
    <property type="match status" value="1"/>
</dbReference>
<evidence type="ECO:0000256" key="7">
    <source>
        <dbReference type="ARBA" id="ARBA00022691"/>
    </source>
</evidence>
<evidence type="ECO:0000256" key="3">
    <source>
        <dbReference type="ARBA" id="ARBA00012834"/>
    </source>
</evidence>
<keyword evidence="6" id="KW-0808">Transferase</keyword>
<evidence type="ECO:0000256" key="9">
    <source>
        <dbReference type="ARBA" id="ARBA00032526"/>
    </source>
</evidence>
<evidence type="ECO:0000256" key="1">
    <source>
        <dbReference type="ARBA" id="ARBA00000724"/>
    </source>
</evidence>
<dbReference type="InterPro" id="IPR007213">
    <property type="entry name" value="Ppm1/Ppm2/Tcmp"/>
</dbReference>
<keyword evidence="11" id="KW-0732">Signal</keyword>
<dbReference type="GO" id="GO:0032259">
    <property type="term" value="P:methylation"/>
    <property type="evidence" value="ECO:0007669"/>
    <property type="project" value="UniProtKB-KW"/>
</dbReference>
<evidence type="ECO:0000256" key="2">
    <source>
        <dbReference type="ARBA" id="ARBA00010703"/>
    </source>
</evidence>